<feature type="compositionally biased region" description="Acidic residues" evidence="1">
    <location>
        <begin position="251"/>
        <end position="265"/>
    </location>
</feature>
<feature type="compositionally biased region" description="Basic and acidic residues" evidence="1">
    <location>
        <begin position="1442"/>
        <end position="1453"/>
    </location>
</feature>
<accession>A0AA37L7K3</accession>
<feature type="compositionally biased region" description="Acidic residues" evidence="1">
    <location>
        <begin position="711"/>
        <end position="725"/>
    </location>
</feature>
<feature type="region of interest" description="Disordered" evidence="1">
    <location>
        <begin position="866"/>
        <end position="1016"/>
    </location>
</feature>
<protein>
    <recommendedName>
        <fullName evidence="2">Telomeric single stranded DNA binding POT1/Cdc13 domain-containing protein</fullName>
    </recommendedName>
</protein>
<dbReference type="SUPFAM" id="SSF50249">
    <property type="entry name" value="Nucleic acid-binding proteins"/>
    <property type="match status" value="1"/>
</dbReference>
<dbReference type="SMART" id="SM00976">
    <property type="entry name" value="Telo_bind"/>
    <property type="match status" value="1"/>
</dbReference>
<feature type="compositionally biased region" description="Basic and acidic residues" evidence="1">
    <location>
        <begin position="913"/>
        <end position="929"/>
    </location>
</feature>
<feature type="compositionally biased region" description="Polar residues" evidence="1">
    <location>
        <begin position="966"/>
        <end position="975"/>
    </location>
</feature>
<comment type="caution">
    <text evidence="3">The sequence shown here is derived from an EMBL/GenBank/DDBJ whole genome shotgun (WGS) entry which is preliminary data.</text>
</comment>
<feature type="compositionally biased region" description="Basic and acidic residues" evidence="1">
    <location>
        <begin position="981"/>
        <end position="990"/>
    </location>
</feature>
<evidence type="ECO:0000313" key="3">
    <source>
        <dbReference type="EMBL" id="GKT40900.1"/>
    </source>
</evidence>
<gene>
    <name evidence="3" type="ORF">ColSpa_01081</name>
</gene>
<feature type="compositionally biased region" description="Polar residues" evidence="1">
    <location>
        <begin position="1281"/>
        <end position="1291"/>
    </location>
</feature>
<feature type="region of interest" description="Disordered" evidence="1">
    <location>
        <begin position="149"/>
        <end position="169"/>
    </location>
</feature>
<feature type="compositionally biased region" description="Basic and acidic residues" evidence="1">
    <location>
        <begin position="833"/>
        <end position="843"/>
    </location>
</feature>
<dbReference type="InterPro" id="IPR011564">
    <property type="entry name" value="Telomer_end-bd_POT1/Cdc13"/>
</dbReference>
<evidence type="ECO:0000313" key="4">
    <source>
        <dbReference type="Proteomes" id="UP001055115"/>
    </source>
</evidence>
<feature type="compositionally biased region" description="Acidic residues" evidence="1">
    <location>
        <begin position="1242"/>
        <end position="1251"/>
    </location>
</feature>
<evidence type="ECO:0000259" key="2">
    <source>
        <dbReference type="SMART" id="SM00976"/>
    </source>
</evidence>
<feature type="compositionally biased region" description="Acidic residues" evidence="1">
    <location>
        <begin position="528"/>
        <end position="538"/>
    </location>
</feature>
<feature type="compositionally biased region" description="Acidic residues" evidence="1">
    <location>
        <begin position="605"/>
        <end position="665"/>
    </location>
</feature>
<dbReference type="GeneID" id="73321883"/>
<feature type="compositionally biased region" description="Low complexity" evidence="1">
    <location>
        <begin position="1454"/>
        <end position="1465"/>
    </location>
</feature>
<feature type="compositionally biased region" description="Acidic residues" evidence="1">
    <location>
        <begin position="882"/>
        <end position="891"/>
    </location>
</feature>
<feature type="compositionally biased region" description="Polar residues" evidence="1">
    <location>
        <begin position="792"/>
        <end position="806"/>
    </location>
</feature>
<feature type="compositionally biased region" description="Polar residues" evidence="1">
    <location>
        <begin position="1357"/>
        <end position="1381"/>
    </location>
</feature>
<dbReference type="GO" id="GO:0000723">
    <property type="term" value="P:telomere maintenance"/>
    <property type="evidence" value="ECO:0007669"/>
    <property type="project" value="InterPro"/>
</dbReference>
<feature type="region of interest" description="Disordered" evidence="1">
    <location>
        <begin position="1105"/>
        <end position="1159"/>
    </location>
</feature>
<dbReference type="CDD" id="cd04497">
    <property type="entry name" value="hPOT1_OB1_like"/>
    <property type="match status" value="1"/>
</dbReference>
<feature type="region of interest" description="Disordered" evidence="1">
    <location>
        <begin position="242"/>
        <end position="283"/>
    </location>
</feature>
<dbReference type="RefSeq" id="XP_049123250.1">
    <property type="nucleotide sequence ID" value="XM_049267293.1"/>
</dbReference>
<feature type="compositionally biased region" description="Low complexity" evidence="1">
    <location>
        <begin position="1325"/>
        <end position="1335"/>
    </location>
</feature>
<dbReference type="GO" id="GO:0000781">
    <property type="term" value="C:chromosome, telomeric region"/>
    <property type="evidence" value="ECO:0007669"/>
    <property type="project" value="InterPro"/>
</dbReference>
<dbReference type="GO" id="GO:0003677">
    <property type="term" value="F:DNA binding"/>
    <property type="evidence" value="ECO:0007669"/>
    <property type="project" value="InterPro"/>
</dbReference>
<keyword evidence="4" id="KW-1185">Reference proteome</keyword>
<sequence length="1738" mass="189901">MSGVQLPAQLEAAEGIPIAQLSPDVQELKKRVARGVVTITWPYSIVKKTIAFLLAEPDFRLRRAKGQVRVEFDGPSAKAVADAALGSGDEIALSLDGVEFVADDSKTHVPGMSLKWQLRFTERVLLQAKISDSEDVKVIDVDHPVQSELQPELELPQSPIDPFTEQEKTPERIATPVIPSSKRPIDQNIGPDEYASPAFLKRARMSYGSLFDGGLGIFDEDTGAKARAKKRPKTGRYSGVWRYASQSPSPELEDREDENIEDTSMVEEQPVGTTPSRPKMVDDGCQTIERDVSPPREVQVAAEARQDPSYWQTPSKSTMVDSGVQSDLPPSPNVGLTPSLAFEQHAPMPMFTSVHEQYAPAFQQPPLGPSSGGMEPHYDAEGSFHEHSNAYPEAGLDHSLDTHGHYPTSFLDGPNFGQDVAATSQPVSEPIPAYQDHPQQHSLEGEHHTVVMDGIAEPEQVPWGLTSAHYSRAPVKSEDAAVDEQQAGQQSGTQAIPSGNWAEDRKIRATENHEDPEGEQEALKVEEDQASEDEDGPEEEFHSRTYAERHFEPADNEAGTGNQDDSSSSSSNSSSEDGEEEAEHDADDAGGDYDITNYRNLSNNQDDDDGTDLESDYGQEEEDEILEPELQGNEEDELEEDVEDYGEEYDEYDEEEDYEDEDQENEPPPAAPQGGAPEVISLLSDSEDEDEAPPSRPTPAQARGMPQYDGSTDEMEEDDPSDREDSEAKYGSNEEGQQGFSSSSDEESEEEASHVGTLTPKPGPTSSRSVFDAPDLTSVTLGDDLETMSPIKLSQATGLSGNSSRPSSRDDSEMLAAELEKELEEELAADASQSDRETPERTGLEMNKALDAGLEVQEAVSSAEILANVDAKEQTSSREEVAINEDSEAQEEQPQIQPDEPTTKSKPTPVIKTDAETKFPVEEESKILVDEDSNIPMDDDRALSSYPATEGTETQQDAALLKAKAGSNSESQVEETLSFDHVVDKVDSQKPPETPEVIIAEEVPGPQTEETHVDSKKEMLAATDLRPTPYAEVSVAEVAEVQTEKTQVEQVEDDQRSVREHARDLVNTQVTETQVDVSEAQIEERASPEGDQVMYTEQSVVIESEVETEEVTTFPETTVEIDMDSTNGDSPDPIDVDMADTEAMSVDETRDQDSDVDMDEMTEEQLIQTQLQEESMMFEDQTVITITTTQTVEERPVSQESKTAEDADAAPVTEVIETSRVTVETSVTEPLASVDERLLEAASEDVMDVEEPNYKGSTEVASPPKTDKIQPQSFEEVELVDTQTSHSNEQPDMQDDVQLLTAGGTQHAESVLQSFVETQVTEATEVTEANTQVTVPEIDDDAPSQIQVTRPEDDKSSQTQEQPENQAASSTTVVPSRQSIEPTLEASYEADVTSPTNDELSQNRDSSAQPSEGQSSLIAEDASEEVNAAQPSPRPGRGHRRDRSDTTNKDQDPSIRLARASIASRRSTRISDRTTPDSTRLTRGRSQSLALKSDSPDAEDDSVQLARSAIESPSRAPKVQDLKEKEAIKPKETKEPKEKEVAKSKQNKREATPKEAAEQTPAALKAQLARSLRADVPDCISLKVLRNHPGKAVDVLVIATTEPPEAKRAKGGPRGIMLAFNVTDHSIAPSQTVAVQIFRPHKAALPVVHPGDAILLRNFSVMVLTGRGFGLRANDGSSWAVFERESQDDLPQIRGPPVELTKGETSYAALLKQWYACLDAKSLARLDKANEAAPAVGK</sequence>
<feature type="region of interest" description="Disordered" evidence="1">
    <location>
        <begin position="474"/>
        <end position="850"/>
    </location>
</feature>
<feature type="compositionally biased region" description="Polar residues" evidence="1">
    <location>
        <begin position="1393"/>
        <end position="1417"/>
    </location>
</feature>
<dbReference type="Proteomes" id="UP001055115">
    <property type="component" value="Unassembled WGS sequence"/>
</dbReference>
<feature type="compositionally biased region" description="Low complexity" evidence="1">
    <location>
        <begin position="1111"/>
        <end position="1120"/>
    </location>
</feature>
<feature type="compositionally biased region" description="Low complexity" evidence="1">
    <location>
        <begin position="564"/>
        <end position="575"/>
    </location>
</feature>
<feature type="compositionally biased region" description="Polar residues" evidence="1">
    <location>
        <begin position="309"/>
        <end position="325"/>
    </location>
</feature>
<dbReference type="EMBL" id="BQXU01000002">
    <property type="protein sequence ID" value="GKT40900.1"/>
    <property type="molecule type" value="Genomic_DNA"/>
</dbReference>
<feature type="compositionally biased region" description="Basic and acidic residues" evidence="1">
    <location>
        <begin position="1192"/>
        <end position="1205"/>
    </location>
</feature>
<feature type="compositionally biased region" description="Basic and acidic residues" evidence="1">
    <location>
        <begin position="539"/>
        <end position="553"/>
    </location>
</feature>
<organism evidence="3 4">
    <name type="scientific">Colletotrichum spaethianum</name>
    <dbReference type="NCBI Taxonomy" id="700344"/>
    <lineage>
        <taxon>Eukaryota</taxon>
        <taxon>Fungi</taxon>
        <taxon>Dikarya</taxon>
        <taxon>Ascomycota</taxon>
        <taxon>Pezizomycotina</taxon>
        <taxon>Sordariomycetes</taxon>
        <taxon>Hypocreomycetidae</taxon>
        <taxon>Glomerellales</taxon>
        <taxon>Glomerellaceae</taxon>
        <taxon>Colletotrichum</taxon>
        <taxon>Colletotrichum spaethianum species complex</taxon>
    </lineage>
</organism>
<feature type="compositionally biased region" description="Basic and acidic residues" evidence="1">
    <location>
        <begin position="870"/>
        <end position="881"/>
    </location>
</feature>
<dbReference type="Gene3D" id="2.40.50.140">
    <property type="entry name" value="Nucleic acid-binding proteins"/>
    <property type="match status" value="1"/>
</dbReference>
<reference evidence="3 4" key="1">
    <citation type="submission" date="2022-03" db="EMBL/GenBank/DDBJ databases">
        <title>Genome data of Colletotrichum spp.</title>
        <authorList>
            <person name="Utami Y.D."/>
            <person name="Hiruma K."/>
        </authorList>
    </citation>
    <scope>NUCLEOTIDE SEQUENCE [LARGE SCALE GENOMIC DNA]</scope>
    <source>
        <strain evidence="3 4">MAFF 239500</strain>
    </source>
</reference>
<feature type="compositionally biased region" description="Low complexity" evidence="1">
    <location>
        <begin position="731"/>
        <end position="743"/>
    </location>
</feature>
<feature type="region of interest" description="Disordered" evidence="1">
    <location>
        <begin position="1188"/>
        <end position="1216"/>
    </location>
</feature>
<dbReference type="InterPro" id="IPR012340">
    <property type="entry name" value="NA-bd_OB-fold"/>
</dbReference>
<dbReference type="Pfam" id="PF02765">
    <property type="entry name" value="POT1"/>
    <property type="match status" value="1"/>
</dbReference>
<proteinExistence type="predicted"/>
<feature type="region of interest" description="Disordered" evidence="1">
    <location>
        <begin position="1325"/>
        <end position="1562"/>
    </location>
</feature>
<feature type="domain" description="Telomeric single stranded DNA binding POT1/Cdc13" evidence="2">
    <location>
        <begin position="1579"/>
        <end position="1716"/>
    </location>
</feature>
<feature type="compositionally biased region" description="Acidic residues" evidence="1">
    <location>
        <begin position="576"/>
        <end position="591"/>
    </location>
</feature>
<feature type="compositionally biased region" description="Basic and acidic residues" evidence="1">
    <location>
        <begin position="1518"/>
        <end position="1557"/>
    </location>
</feature>
<feature type="region of interest" description="Disordered" evidence="1">
    <location>
        <begin position="303"/>
        <end position="329"/>
    </location>
</feature>
<feature type="compositionally biased region" description="Basic and acidic residues" evidence="1">
    <location>
        <begin position="502"/>
        <end position="527"/>
    </location>
</feature>
<feature type="region of interest" description="Disordered" evidence="1">
    <location>
        <begin position="1242"/>
        <end position="1305"/>
    </location>
</feature>
<evidence type="ECO:0000256" key="1">
    <source>
        <dbReference type="SAM" id="MobiDB-lite"/>
    </source>
</evidence>
<feature type="compositionally biased region" description="Polar residues" evidence="1">
    <location>
        <begin position="486"/>
        <end position="497"/>
    </location>
</feature>
<name>A0AA37L7K3_9PEZI</name>